<sequence length="510" mass="56978">MGDKMSEQHIPSSDSEKNMDDIEKVPNGTSHNSDVDVNKVNAKERAASFVPPTPEEEKKVIWKLDRRLMPIVFTLYMLSVLDRSNLGNARLAGMEDDIDLGGWRYNWLGTIFYIAYIFSQWLLIGWKQFPPHIWCASVVVFWGFVATIQAAAFNWEGLMACRFFLGVSEAAYGPGVPLYLTYFYSREMVGFRHGVFIAAAALANAYGGALAYGIAQINGGLAPWRILFLIEGLPTIVFALVPFFFLPDSIAQATFLNDREKEVAYHFVARNQRLDIDKNQGIRVKELFEGLKDPKSFLPGIMYFSCNVSFASLPLFVPTIISQMGSFDAITSNGLSAPPYLGCFFFIIGICWLSDRYQMRGPFCATAALIGAIGFIINATTTTTAPRYFSVFLSVQIFASVALLLAWTANIHATESKRAGGYTVLATLGQCGPLLGTNVFPENQEPLYRQGTWISAAFCLLVAVVSVILSLWLRWENKKMDREGVPEVEGFEDTSVARESGYHQKHRYIW</sequence>
<name>A0ACC3NGL2_9PEZI</name>
<accession>A0ACC3NGL2</accession>
<protein>
    <submittedName>
        <fullName evidence="1">Uncharacterized protein</fullName>
    </submittedName>
</protein>
<comment type="caution">
    <text evidence="1">The sequence shown here is derived from an EMBL/GenBank/DDBJ whole genome shotgun (WGS) entry which is preliminary data.</text>
</comment>
<proteinExistence type="predicted"/>
<evidence type="ECO:0000313" key="1">
    <source>
        <dbReference type="EMBL" id="KAK3715882.1"/>
    </source>
</evidence>
<dbReference type="EMBL" id="JAUTXU010000046">
    <property type="protein sequence ID" value="KAK3715882.1"/>
    <property type="molecule type" value="Genomic_DNA"/>
</dbReference>
<dbReference type="Proteomes" id="UP001281147">
    <property type="component" value="Unassembled WGS sequence"/>
</dbReference>
<reference evidence="1" key="1">
    <citation type="submission" date="2023-07" db="EMBL/GenBank/DDBJ databases">
        <title>Black Yeasts Isolated from many extreme environments.</title>
        <authorList>
            <person name="Coleine C."/>
            <person name="Stajich J.E."/>
            <person name="Selbmann L."/>
        </authorList>
    </citation>
    <scope>NUCLEOTIDE SEQUENCE</scope>
    <source>
        <strain evidence="1">CCFEE 5714</strain>
    </source>
</reference>
<keyword evidence="2" id="KW-1185">Reference proteome</keyword>
<evidence type="ECO:0000313" key="2">
    <source>
        <dbReference type="Proteomes" id="UP001281147"/>
    </source>
</evidence>
<organism evidence="1 2">
    <name type="scientific">Vermiconidia calcicola</name>
    <dbReference type="NCBI Taxonomy" id="1690605"/>
    <lineage>
        <taxon>Eukaryota</taxon>
        <taxon>Fungi</taxon>
        <taxon>Dikarya</taxon>
        <taxon>Ascomycota</taxon>
        <taxon>Pezizomycotina</taxon>
        <taxon>Dothideomycetes</taxon>
        <taxon>Dothideomycetidae</taxon>
        <taxon>Mycosphaerellales</taxon>
        <taxon>Extremaceae</taxon>
        <taxon>Vermiconidia</taxon>
    </lineage>
</organism>
<gene>
    <name evidence="1" type="ORF">LTR37_006865</name>
</gene>